<dbReference type="EMBL" id="JAAMRF010000004">
    <property type="protein sequence ID" value="MBA1273765.1"/>
    <property type="molecule type" value="Genomic_DNA"/>
</dbReference>
<dbReference type="Pfam" id="PF13401">
    <property type="entry name" value="AAA_22"/>
    <property type="match status" value="1"/>
</dbReference>
<dbReference type="PANTHER" id="PTHR35894">
    <property type="entry name" value="GENERAL SECRETION PATHWAY PROTEIN A-RELATED"/>
    <property type="match status" value="1"/>
</dbReference>
<dbReference type="Gene3D" id="3.40.50.300">
    <property type="entry name" value="P-loop containing nucleotide triphosphate hydrolases"/>
    <property type="match status" value="1"/>
</dbReference>
<dbReference type="InterPro" id="IPR036680">
    <property type="entry name" value="SPOR-like_sf"/>
</dbReference>
<dbReference type="SUPFAM" id="SSF110997">
    <property type="entry name" value="Sporulation related repeat"/>
    <property type="match status" value="1"/>
</dbReference>
<feature type="region of interest" description="Disordered" evidence="1">
    <location>
        <begin position="285"/>
        <end position="414"/>
    </location>
</feature>
<feature type="compositionally biased region" description="Pro residues" evidence="1">
    <location>
        <begin position="347"/>
        <end position="356"/>
    </location>
</feature>
<proteinExistence type="predicted"/>
<dbReference type="RefSeq" id="WP_181070689.1">
    <property type="nucleotide sequence ID" value="NZ_JAAMRF010000004.1"/>
</dbReference>
<sequence length="508" mass="53507">MTSLSADESYLSHYGFSHDPFAARVPGFKFFPAQRKPVLGQLHHLARYSQLLLVVTGPAGSGKTLLRQALVASTNKQTVQSVVVALQDATGPAEVLQQVAQSLGVKRADFDGIMAQIIQLALTGQEVYLLFDDAELLSDDAVELLLRLAAGNPEGRPHVFLFGKATLVARLEVLADGEERYHAIELQPYDEDETRDYLAARLEGADSSLEVLSEQQVEGIHAESGGWPGKINQVAREALIEAMRVSRKGGAKGAGFALPKKHLLAAAAVLMVVALALVFRGGSDESELAGDEAGQPRGTAIEFAGNNQPVPLPLASDPQPVMREPLAAASGGEEEDYAGSIDEPQSQPEPPVPAPSRPVEAPRQAVNEAPPAPAPAPQTPAQAQAPQRPVAATSSAPAAAPAPAQASTPAAAGGSADWYAGQPGSNYLLQVLGTRSEKSAQAVVQEHGSGYRYFTKQHEGRPLYVVTYGSFANRAAAQSAIASLPSALQAGKPWPRAFSSVQQEIQAR</sequence>
<dbReference type="InterPro" id="IPR052026">
    <property type="entry name" value="ExeA_AAA_ATPase_DNA-bind"/>
</dbReference>
<dbReference type="SUPFAM" id="SSF52540">
    <property type="entry name" value="P-loop containing nucleoside triphosphate hydrolases"/>
    <property type="match status" value="1"/>
</dbReference>
<protein>
    <submittedName>
        <fullName evidence="3">AAA family ATPase</fullName>
    </submittedName>
</protein>
<organism evidence="3 4">
    <name type="scientific">Stutzerimonas azotifigens</name>
    <dbReference type="NCBI Taxonomy" id="291995"/>
    <lineage>
        <taxon>Bacteria</taxon>
        <taxon>Pseudomonadati</taxon>
        <taxon>Pseudomonadota</taxon>
        <taxon>Gammaproteobacteria</taxon>
        <taxon>Pseudomonadales</taxon>
        <taxon>Pseudomonadaceae</taxon>
        <taxon>Stutzerimonas</taxon>
    </lineage>
</organism>
<dbReference type="InterPro" id="IPR007730">
    <property type="entry name" value="SPOR-like_dom"/>
</dbReference>
<comment type="caution">
    <text evidence="3">The sequence shown here is derived from an EMBL/GenBank/DDBJ whole genome shotgun (WGS) entry which is preliminary data.</text>
</comment>
<accession>A0ABR5Z0Q4</accession>
<dbReference type="InterPro" id="IPR027417">
    <property type="entry name" value="P-loop_NTPase"/>
</dbReference>
<keyword evidence="4" id="KW-1185">Reference proteome</keyword>
<dbReference type="PANTHER" id="PTHR35894:SF7">
    <property type="entry name" value="GENERAL SECRETION PATHWAY PROTEIN A-RELATED"/>
    <property type="match status" value="1"/>
</dbReference>
<dbReference type="Proteomes" id="UP000786387">
    <property type="component" value="Unassembled WGS sequence"/>
</dbReference>
<name>A0ABR5Z0Q4_9GAMM</name>
<reference evidence="3 4" key="1">
    <citation type="submission" date="2020-02" db="EMBL/GenBank/DDBJ databases">
        <title>Synteny-based analysis reveals conserved mechanism for high triclosan tolerance in Pseudomonas, as well as instances of horizontal transfer.</title>
        <authorList>
            <person name="Mcfarland A.G."/>
            <person name="Bertucci H.K."/>
            <person name="Litmann E."/>
            <person name="Shen J."/>
            <person name="Huttenhower C."/>
            <person name="Hartmann E.M."/>
        </authorList>
    </citation>
    <scope>NUCLEOTIDE SEQUENCE [LARGE SCALE GENOMIC DNA]</scope>
    <source>
        <strain evidence="3 4">115A1</strain>
    </source>
</reference>
<feature type="domain" description="SPOR" evidence="2">
    <location>
        <begin position="421"/>
        <end position="497"/>
    </location>
</feature>
<dbReference type="Gene3D" id="3.30.70.1070">
    <property type="entry name" value="Sporulation related repeat"/>
    <property type="match status" value="1"/>
</dbReference>
<feature type="compositionally biased region" description="Low complexity" evidence="1">
    <location>
        <begin position="379"/>
        <end position="414"/>
    </location>
</feature>
<evidence type="ECO:0000259" key="2">
    <source>
        <dbReference type="PROSITE" id="PS51724"/>
    </source>
</evidence>
<dbReference type="InterPro" id="IPR049945">
    <property type="entry name" value="AAA_22"/>
</dbReference>
<evidence type="ECO:0000313" key="4">
    <source>
        <dbReference type="Proteomes" id="UP000786387"/>
    </source>
</evidence>
<gene>
    <name evidence="3" type="ORF">G7026_10375</name>
</gene>
<evidence type="ECO:0000256" key="1">
    <source>
        <dbReference type="SAM" id="MobiDB-lite"/>
    </source>
</evidence>
<evidence type="ECO:0000313" key="3">
    <source>
        <dbReference type="EMBL" id="MBA1273765.1"/>
    </source>
</evidence>
<dbReference type="PROSITE" id="PS51724">
    <property type="entry name" value="SPOR"/>
    <property type="match status" value="1"/>
</dbReference>
<dbReference type="Pfam" id="PF05036">
    <property type="entry name" value="SPOR"/>
    <property type="match status" value="1"/>
</dbReference>